<sequence>MQQFTALTQRQPSVQVFPDHQGIFKPLLNTLIFLPIGFNDTIRKLYIYD</sequence>
<organism evidence="1 2">
    <name type="scientific">Candidatus Electrothrix aarhusensis</name>
    <dbReference type="NCBI Taxonomy" id="1859131"/>
    <lineage>
        <taxon>Bacteria</taxon>
        <taxon>Pseudomonadati</taxon>
        <taxon>Thermodesulfobacteriota</taxon>
        <taxon>Desulfobulbia</taxon>
        <taxon>Desulfobulbales</taxon>
        <taxon>Desulfobulbaceae</taxon>
        <taxon>Candidatus Electrothrix</taxon>
    </lineage>
</organism>
<proteinExistence type="predicted"/>
<reference evidence="1 2" key="1">
    <citation type="submission" date="2017-01" db="EMBL/GenBank/DDBJ databases">
        <title>The cable genome- insights into the physiology and evolution of filamentous bacteria capable of sulfide oxidation via long distance electron transfer.</title>
        <authorList>
            <person name="Schreiber L."/>
            <person name="Bjerg J.T."/>
            <person name="Boggild A."/>
            <person name="Van De Vossenberg J."/>
            <person name="Meysman F."/>
            <person name="Nielsen L.P."/>
            <person name="Schramm A."/>
            <person name="Kjeldsen K.U."/>
        </authorList>
    </citation>
    <scope>NUCLEOTIDE SEQUENCE [LARGE SCALE GENOMIC DNA]</scope>
    <source>
        <strain evidence="1">MCF</strain>
    </source>
</reference>
<dbReference type="EMBL" id="MTKO01000031">
    <property type="protein sequence ID" value="RWX47603.1"/>
    <property type="molecule type" value="Genomic_DNA"/>
</dbReference>
<accession>A0A3S3R9R7</accession>
<dbReference type="Proteomes" id="UP000287853">
    <property type="component" value="Unassembled WGS sequence"/>
</dbReference>
<protein>
    <submittedName>
        <fullName evidence="1">Uncharacterized protein</fullName>
    </submittedName>
</protein>
<gene>
    <name evidence="1" type="ORF">H206_06262</name>
</gene>
<comment type="caution">
    <text evidence="1">The sequence shown here is derived from an EMBL/GenBank/DDBJ whole genome shotgun (WGS) entry which is preliminary data.</text>
</comment>
<name>A0A3S3R9R7_9BACT</name>
<dbReference type="AlphaFoldDB" id="A0A3S3R9R7"/>
<keyword evidence="2" id="KW-1185">Reference proteome</keyword>
<evidence type="ECO:0000313" key="1">
    <source>
        <dbReference type="EMBL" id="RWX47603.1"/>
    </source>
</evidence>
<evidence type="ECO:0000313" key="2">
    <source>
        <dbReference type="Proteomes" id="UP000287853"/>
    </source>
</evidence>